<reference evidence="1" key="1">
    <citation type="submission" date="2023-03" db="EMBL/GenBank/DDBJ databases">
        <title>Massive genome expansion in bonnet fungi (Mycena s.s.) driven by repeated elements and novel gene families across ecological guilds.</title>
        <authorList>
            <consortium name="Lawrence Berkeley National Laboratory"/>
            <person name="Harder C.B."/>
            <person name="Miyauchi S."/>
            <person name="Viragh M."/>
            <person name="Kuo A."/>
            <person name="Thoen E."/>
            <person name="Andreopoulos B."/>
            <person name="Lu D."/>
            <person name="Skrede I."/>
            <person name="Drula E."/>
            <person name="Henrissat B."/>
            <person name="Morin E."/>
            <person name="Kohler A."/>
            <person name="Barry K."/>
            <person name="LaButti K."/>
            <person name="Morin E."/>
            <person name="Salamov A."/>
            <person name="Lipzen A."/>
            <person name="Mereny Z."/>
            <person name="Hegedus B."/>
            <person name="Baldrian P."/>
            <person name="Stursova M."/>
            <person name="Weitz H."/>
            <person name="Taylor A."/>
            <person name="Grigoriev I.V."/>
            <person name="Nagy L.G."/>
            <person name="Martin F."/>
            <person name="Kauserud H."/>
        </authorList>
    </citation>
    <scope>NUCLEOTIDE SEQUENCE</scope>
    <source>
        <strain evidence="1">CBHHK173m</strain>
    </source>
</reference>
<dbReference type="Proteomes" id="UP001222325">
    <property type="component" value="Unassembled WGS sequence"/>
</dbReference>
<organism evidence="1 2">
    <name type="scientific">Mycena belliarum</name>
    <dbReference type="NCBI Taxonomy" id="1033014"/>
    <lineage>
        <taxon>Eukaryota</taxon>
        <taxon>Fungi</taxon>
        <taxon>Dikarya</taxon>
        <taxon>Basidiomycota</taxon>
        <taxon>Agaricomycotina</taxon>
        <taxon>Agaricomycetes</taxon>
        <taxon>Agaricomycetidae</taxon>
        <taxon>Agaricales</taxon>
        <taxon>Marasmiineae</taxon>
        <taxon>Mycenaceae</taxon>
        <taxon>Mycena</taxon>
    </lineage>
</organism>
<evidence type="ECO:0000313" key="2">
    <source>
        <dbReference type="Proteomes" id="UP001222325"/>
    </source>
</evidence>
<dbReference type="EMBL" id="JARJCN010000047">
    <property type="protein sequence ID" value="KAJ7082050.1"/>
    <property type="molecule type" value="Genomic_DNA"/>
</dbReference>
<accession>A0AAD6TWH5</accession>
<evidence type="ECO:0000313" key="1">
    <source>
        <dbReference type="EMBL" id="KAJ7082050.1"/>
    </source>
</evidence>
<protein>
    <submittedName>
        <fullName evidence="1">Uncharacterized protein</fullName>
    </submittedName>
</protein>
<proteinExistence type="predicted"/>
<gene>
    <name evidence="1" type="ORF">B0H15DRAFT_932776</name>
</gene>
<sequence>MSFHGRWTYTATHTSDDNPTIITIQTVPAYVTARRALALQYEQLMPATPRIACVALPGLYPAPYRPRTPDLFPIDLFQSVPSSSLENRMCTVVPAWTSVSVRDPENQVLVTIKTGAVALSTADIVLFLQHFVAAPLSPHAGLSPVVRESVEMHFISRCGAHGLEVWERYARGTPRFGCPTGQDLLLGRTVLWYLDVDIGGSWTAIVDVPRTPSW</sequence>
<keyword evidence="2" id="KW-1185">Reference proteome</keyword>
<comment type="caution">
    <text evidence="1">The sequence shown here is derived from an EMBL/GenBank/DDBJ whole genome shotgun (WGS) entry which is preliminary data.</text>
</comment>
<dbReference type="AlphaFoldDB" id="A0AAD6TWH5"/>
<name>A0AAD6TWH5_9AGAR</name>